<evidence type="ECO:0000259" key="6">
    <source>
        <dbReference type="Pfam" id="PF01490"/>
    </source>
</evidence>
<dbReference type="EMBL" id="JAWZYT010001206">
    <property type="protein sequence ID" value="KAK4314603.1"/>
    <property type="molecule type" value="Genomic_DNA"/>
</dbReference>
<organism evidence="7 8">
    <name type="scientific">Petrolisthes manimaculis</name>
    <dbReference type="NCBI Taxonomy" id="1843537"/>
    <lineage>
        <taxon>Eukaryota</taxon>
        <taxon>Metazoa</taxon>
        <taxon>Ecdysozoa</taxon>
        <taxon>Arthropoda</taxon>
        <taxon>Crustacea</taxon>
        <taxon>Multicrustacea</taxon>
        <taxon>Malacostraca</taxon>
        <taxon>Eumalacostraca</taxon>
        <taxon>Eucarida</taxon>
        <taxon>Decapoda</taxon>
        <taxon>Pleocyemata</taxon>
        <taxon>Anomura</taxon>
        <taxon>Galatheoidea</taxon>
        <taxon>Porcellanidae</taxon>
        <taxon>Petrolisthes</taxon>
    </lineage>
</organism>
<feature type="transmembrane region" description="Helical" evidence="5">
    <location>
        <begin position="350"/>
        <end position="370"/>
    </location>
</feature>
<dbReference type="GO" id="GO:0015179">
    <property type="term" value="F:L-amino acid transmembrane transporter activity"/>
    <property type="evidence" value="ECO:0007669"/>
    <property type="project" value="TreeGrafter"/>
</dbReference>
<feature type="transmembrane region" description="Helical" evidence="5">
    <location>
        <begin position="416"/>
        <end position="438"/>
    </location>
</feature>
<comment type="caution">
    <text evidence="7">The sequence shown here is derived from an EMBL/GenBank/DDBJ whole genome shotgun (WGS) entry which is preliminary data.</text>
</comment>
<feature type="transmembrane region" description="Helical" evidence="5">
    <location>
        <begin position="197"/>
        <end position="215"/>
    </location>
</feature>
<feature type="transmembrane region" description="Helical" evidence="5">
    <location>
        <begin position="166"/>
        <end position="185"/>
    </location>
</feature>
<keyword evidence="8" id="KW-1185">Reference proteome</keyword>
<dbReference type="Proteomes" id="UP001292094">
    <property type="component" value="Unassembled WGS sequence"/>
</dbReference>
<dbReference type="InterPro" id="IPR013057">
    <property type="entry name" value="AA_transpt_TM"/>
</dbReference>
<reference evidence="7" key="1">
    <citation type="submission" date="2023-11" db="EMBL/GenBank/DDBJ databases">
        <title>Genome assemblies of two species of porcelain crab, Petrolisthes cinctipes and Petrolisthes manimaculis (Anomura: Porcellanidae).</title>
        <authorList>
            <person name="Angst P."/>
        </authorList>
    </citation>
    <scope>NUCLEOTIDE SEQUENCE</scope>
    <source>
        <strain evidence="7">PB745_02</strain>
        <tissue evidence="7">Gill</tissue>
    </source>
</reference>
<evidence type="ECO:0000256" key="1">
    <source>
        <dbReference type="ARBA" id="ARBA00004141"/>
    </source>
</evidence>
<feature type="transmembrane region" description="Helical" evidence="5">
    <location>
        <begin position="69"/>
        <end position="88"/>
    </location>
</feature>
<dbReference type="GO" id="GO:0005774">
    <property type="term" value="C:vacuolar membrane"/>
    <property type="evidence" value="ECO:0007669"/>
    <property type="project" value="TreeGrafter"/>
</dbReference>
<dbReference type="Pfam" id="PF01490">
    <property type="entry name" value="Aa_trans"/>
    <property type="match status" value="1"/>
</dbReference>
<feature type="transmembrane region" description="Helical" evidence="5">
    <location>
        <begin position="41"/>
        <end position="62"/>
    </location>
</feature>
<evidence type="ECO:0000256" key="4">
    <source>
        <dbReference type="ARBA" id="ARBA00023136"/>
    </source>
</evidence>
<keyword evidence="3 5" id="KW-1133">Transmembrane helix</keyword>
<feature type="transmembrane region" description="Helical" evidence="5">
    <location>
        <begin position="376"/>
        <end position="395"/>
    </location>
</feature>
<name>A0AAE1PUU2_9EUCA</name>
<comment type="subcellular location">
    <subcellularLocation>
        <location evidence="1">Membrane</location>
        <topology evidence="1">Multi-pass membrane protein</topology>
    </subcellularLocation>
</comment>
<evidence type="ECO:0000313" key="8">
    <source>
        <dbReference type="Proteomes" id="UP001292094"/>
    </source>
</evidence>
<gene>
    <name evidence="7" type="ORF">Pmani_014114</name>
</gene>
<feature type="transmembrane region" description="Helical" evidence="5">
    <location>
        <begin position="305"/>
        <end position="329"/>
    </location>
</feature>
<dbReference type="PANTHER" id="PTHR22950">
    <property type="entry name" value="AMINO ACID TRANSPORTER"/>
    <property type="match status" value="1"/>
</dbReference>
<proteinExistence type="predicted"/>
<evidence type="ECO:0000256" key="3">
    <source>
        <dbReference type="ARBA" id="ARBA00022989"/>
    </source>
</evidence>
<sequence>MTKERGSTISSCSSVSGSGHGDAGGAGAGGGGSDLSVTKGISVYMAAFFLIAQMAGAGFLALPRALADVGWLGIPMMIVFCVSVGFTGTRLGKSWVILEERWPEVYKGRCRQPYSEIAYRALGKVGGKFTQYIVVIKLMGTTTVYVILTSELIHRIVQHATDNTCVLSQCHLILIVGAAMVPLTWLGTPKDFWQASVLAVLATVVAIIVIIVEMFTSDSFPSEPPTYPNPTVKSFSLGFGAILYAFGGSAVFPTIQNDMANRSLFWMSVIGGFAGILTLYLPVSITGYVMVGDAVESNILLMLPVNAAVLVAIAMETINIVGTYIISFNPVAQSLEQAFNLPSRFGWQRCVLRTSLVIIQIFIGLAIPNFGKILDLLGGSLITFVTFVLPPLMYMKLIDDKNPKWRERNIETWERMYLIFIMTVGIVGGILSTITATYEIIVTSFDNTCFLNFNDCPNSYE</sequence>
<protein>
    <recommendedName>
        <fullName evidence="6">Amino acid transporter transmembrane domain-containing protein</fullName>
    </recommendedName>
</protein>
<evidence type="ECO:0000313" key="7">
    <source>
        <dbReference type="EMBL" id="KAK4314603.1"/>
    </source>
</evidence>
<keyword evidence="4 5" id="KW-0472">Membrane</keyword>
<feature type="transmembrane region" description="Helical" evidence="5">
    <location>
        <begin position="235"/>
        <end position="252"/>
    </location>
</feature>
<evidence type="ECO:0000256" key="5">
    <source>
        <dbReference type="SAM" id="Phobius"/>
    </source>
</evidence>
<dbReference type="PANTHER" id="PTHR22950:SF703">
    <property type="entry name" value="AMINO ACID TRANSPORTER TRANSMEMBRANE DOMAIN-CONTAINING PROTEIN"/>
    <property type="match status" value="1"/>
</dbReference>
<dbReference type="FunFam" id="1.20.1740.10:FF:000052">
    <property type="entry name" value="Lysine histidine transporter-like 3"/>
    <property type="match status" value="1"/>
</dbReference>
<accession>A0AAE1PUU2</accession>
<feature type="domain" description="Amino acid transporter transmembrane" evidence="6">
    <location>
        <begin position="40"/>
        <end position="434"/>
    </location>
</feature>
<feature type="transmembrane region" description="Helical" evidence="5">
    <location>
        <begin position="264"/>
        <end position="285"/>
    </location>
</feature>
<dbReference type="AlphaFoldDB" id="A0AAE1PUU2"/>
<keyword evidence="2 5" id="KW-0812">Transmembrane</keyword>
<evidence type="ECO:0000256" key="2">
    <source>
        <dbReference type="ARBA" id="ARBA00022692"/>
    </source>
</evidence>